<dbReference type="Pfam" id="PF20430">
    <property type="entry name" value="Eplus_motif"/>
    <property type="match status" value="1"/>
</dbReference>
<evidence type="ECO:0008006" key="5">
    <source>
        <dbReference type="Google" id="ProtNLM"/>
    </source>
</evidence>
<sequence length="859" mass="95959">MRILRTAFRGHFFVELPGNLLSFPQSRAAFCPISTALSHAEATSFSNDTEHCTASCFDERFQNVLRKLSKNNPNERTSLCSGPSGLLRSCTSKGPLTEGKAIQDQLIKNGIHPSLEICSSMDSLFVKLRSFAFAGKVVDELPEQDAVLWNKLMSRLEDEGCSYDLIKFYCQMRKDGSMPNGLSLAAGLKACSISLELDFGTQLHAEVIKLGVFLDGIVGSALVDLYAKCGELELANKVFFNMPKKNAVSWNALLDGYGKIGDWKEILTLFCRLKIQGLKFSKFTLLTMLKSCAHMENLGGGQAVHALLIKIGCELDKILGSCLLNMYSKCELADDALKVFGRIKNPKIVAWSTMISCLDQQGRSLEAAEMFCQMRHTNLRPNQFTLASMVTAAKNLGDWHYGESIHACVFKYGFESDNYVSNALVTMYMKVGSVQKGWHAFNQMPVRDTASWNFLLCGIYDSENCDHGPNVFKEMLAQGFKPDTYTYISILRCCSSLLTVFFAKQVHTHIIKSGLNANRFVATVLIGMYSKGRSLDDADVILNELMERDLFTWTVLISGCAQTNQGEKAVKSFNQMQRQGVKPNNFTFSSCLSACSSSAILESGQQLHSLALKSGQSNDTYVSCALVAMYAQCRCIEDAEKIFKGLDSRNRVSWNTIICGYSQHGQGKKALEAFQIMLDEGVPPDEVTFIGVLSACSHMGLIDQGKMHFNSLRKEYGLTLSIEHCACMVNIFSRAGKFNEVERFVGEWKLTESPLIWETVLWACKMHGNVEFGERAAQKLFELEPAMGFNYILLSHIYAANGQWDDVARVRALMRSRKITKVPGCSWLEFNAQAHVFFAQDRTHPMIREIYSQLERLAR</sequence>
<feature type="repeat" description="PPR" evidence="2">
    <location>
        <begin position="246"/>
        <end position="280"/>
    </location>
</feature>
<organism evidence="3 4">
    <name type="scientific">Prunus persica</name>
    <name type="common">Peach</name>
    <name type="synonym">Amygdalus persica</name>
    <dbReference type="NCBI Taxonomy" id="3760"/>
    <lineage>
        <taxon>Eukaryota</taxon>
        <taxon>Viridiplantae</taxon>
        <taxon>Streptophyta</taxon>
        <taxon>Embryophyta</taxon>
        <taxon>Tracheophyta</taxon>
        <taxon>Spermatophyta</taxon>
        <taxon>Magnoliopsida</taxon>
        <taxon>eudicotyledons</taxon>
        <taxon>Gunneridae</taxon>
        <taxon>Pentapetalae</taxon>
        <taxon>rosids</taxon>
        <taxon>fabids</taxon>
        <taxon>Rosales</taxon>
        <taxon>Rosaceae</taxon>
        <taxon>Amygdaloideae</taxon>
        <taxon>Amygdaleae</taxon>
        <taxon>Prunus</taxon>
    </lineage>
</organism>
<feature type="repeat" description="PPR" evidence="2">
    <location>
        <begin position="650"/>
        <end position="684"/>
    </location>
</feature>
<dbReference type="FunFam" id="1.25.40.10:FF:000158">
    <property type="entry name" value="pentatricopeptide repeat-containing protein At2g33680"/>
    <property type="match status" value="1"/>
</dbReference>
<dbReference type="InterPro" id="IPR046849">
    <property type="entry name" value="E2_motif"/>
</dbReference>
<evidence type="ECO:0000313" key="4">
    <source>
        <dbReference type="Proteomes" id="UP000006882"/>
    </source>
</evidence>
<dbReference type="OrthoDB" id="1902591at2759"/>
<dbReference type="SMR" id="A0A251NES6"/>
<feature type="repeat" description="PPR" evidence="2">
    <location>
        <begin position="448"/>
        <end position="482"/>
    </location>
</feature>
<dbReference type="InterPro" id="IPR046960">
    <property type="entry name" value="PPR_At4g14850-like_plant"/>
</dbReference>
<reference evidence="3 4" key="1">
    <citation type="journal article" date="2013" name="Nat. Genet.">
        <title>The high-quality draft genome of peach (Prunus persica) identifies unique patterns of genetic diversity, domestication and genome evolution.</title>
        <authorList>
            <consortium name="International Peach Genome Initiative"/>
            <person name="Verde I."/>
            <person name="Abbott A.G."/>
            <person name="Scalabrin S."/>
            <person name="Jung S."/>
            <person name="Shu S."/>
            <person name="Marroni F."/>
            <person name="Zhebentyayeva T."/>
            <person name="Dettori M.T."/>
            <person name="Grimwood J."/>
            <person name="Cattonaro F."/>
            <person name="Zuccolo A."/>
            <person name="Rossini L."/>
            <person name="Jenkins J."/>
            <person name="Vendramin E."/>
            <person name="Meisel L.A."/>
            <person name="Decroocq V."/>
            <person name="Sosinski B."/>
            <person name="Prochnik S."/>
            <person name="Mitros T."/>
            <person name="Policriti A."/>
            <person name="Cipriani G."/>
            <person name="Dondini L."/>
            <person name="Ficklin S."/>
            <person name="Goodstein D.M."/>
            <person name="Xuan P."/>
            <person name="Del Fabbro C."/>
            <person name="Aramini V."/>
            <person name="Copetti D."/>
            <person name="Gonzalez S."/>
            <person name="Horner D.S."/>
            <person name="Falchi R."/>
            <person name="Lucas S."/>
            <person name="Mica E."/>
            <person name="Maldonado J."/>
            <person name="Lazzari B."/>
            <person name="Bielenberg D."/>
            <person name="Pirona R."/>
            <person name="Miculan M."/>
            <person name="Barakat A."/>
            <person name="Testolin R."/>
            <person name="Stella A."/>
            <person name="Tartarini S."/>
            <person name="Tonutti P."/>
            <person name="Arus P."/>
            <person name="Orellana A."/>
            <person name="Wells C."/>
            <person name="Main D."/>
            <person name="Vizzotto G."/>
            <person name="Silva H."/>
            <person name="Salamini F."/>
            <person name="Schmutz J."/>
            <person name="Morgante M."/>
            <person name="Rokhsar D.S."/>
        </authorList>
    </citation>
    <scope>NUCLEOTIDE SEQUENCE [LARGE SCALE GENOMIC DNA]</scope>
    <source>
        <strain evidence="4">cv. Nemared</strain>
    </source>
</reference>
<dbReference type="FunFam" id="1.25.40.10:FF:000285">
    <property type="entry name" value="Pentatricopeptide repeat-containing protein, chloroplastic"/>
    <property type="match status" value="1"/>
</dbReference>
<proteinExistence type="predicted"/>
<evidence type="ECO:0000313" key="3">
    <source>
        <dbReference type="EMBL" id="ONH97837.1"/>
    </source>
</evidence>
<evidence type="ECO:0000256" key="1">
    <source>
        <dbReference type="ARBA" id="ARBA00022737"/>
    </source>
</evidence>
<dbReference type="PROSITE" id="PS51375">
    <property type="entry name" value="PPR"/>
    <property type="match status" value="5"/>
</dbReference>
<feature type="repeat" description="PPR" evidence="2">
    <location>
        <begin position="549"/>
        <end position="583"/>
    </location>
</feature>
<dbReference type="GO" id="GO:0099402">
    <property type="term" value="P:plant organ development"/>
    <property type="evidence" value="ECO:0007669"/>
    <property type="project" value="UniProtKB-ARBA"/>
</dbReference>
<dbReference type="InterPro" id="IPR002885">
    <property type="entry name" value="PPR_rpt"/>
</dbReference>
<dbReference type="GO" id="GO:0003723">
    <property type="term" value="F:RNA binding"/>
    <property type="evidence" value="ECO:0000318"/>
    <property type="project" value="GO_Central"/>
</dbReference>
<dbReference type="FunFam" id="1.25.40.10:FF:000196">
    <property type="entry name" value="Pentatricopeptide repeat-containing protein At4g14850"/>
    <property type="match status" value="1"/>
</dbReference>
<accession>A0A251NES6</accession>
<dbReference type="AlphaFoldDB" id="A0A251NES6"/>
<keyword evidence="4" id="KW-1185">Reference proteome</keyword>
<gene>
    <name evidence="3" type="ORF">PRUPE_7G213200</name>
</gene>
<dbReference type="eggNOG" id="KOG4197">
    <property type="taxonomic scope" value="Eukaryota"/>
</dbReference>
<dbReference type="Proteomes" id="UP000006882">
    <property type="component" value="Chromosome G7"/>
</dbReference>
<dbReference type="Pfam" id="PF20431">
    <property type="entry name" value="E_motif"/>
    <property type="match status" value="1"/>
</dbReference>
<keyword evidence="1" id="KW-0677">Repeat</keyword>
<dbReference type="Gramene" id="ONH97837">
    <property type="protein sequence ID" value="ONH97837"/>
    <property type="gene ID" value="PRUPE_7G213200"/>
</dbReference>
<dbReference type="EMBL" id="CM007657">
    <property type="protein sequence ID" value="ONH97837.1"/>
    <property type="molecule type" value="Genomic_DNA"/>
</dbReference>
<dbReference type="PANTHER" id="PTHR47926">
    <property type="entry name" value="PENTATRICOPEPTIDE REPEAT-CONTAINING PROTEIN"/>
    <property type="match status" value="1"/>
</dbReference>
<dbReference type="InterPro" id="IPR046848">
    <property type="entry name" value="E_motif"/>
</dbReference>
<dbReference type="InterPro" id="IPR011990">
    <property type="entry name" value="TPR-like_helical_dom_sf"/>
</dbReference>
<dbReference type="NCBIfam" id="TIGR00756">
    <property type="entry name" value="PPR"/>
    <property type="match status" value="4"/>
</dbReference>
<dbReference type="Pfam" id="PF13041">
    <property type="entry name" value="PPR_2"/>
    <property type="match status" value="4"/>
</dbReference>
<protein>
    <recommendedName>
        <fullName evidence="5">Pentacotripeptide-repeat region of PRORP domain-containing protein</fullName>
    </recommendedName>
</protein>
<dbReference type="Gene3D" id="1.25.40.10">
    <property type="entry name" value="Tetratricopeptide repeat domain"/>
    <property type="match status" value="6"/>
</dbReference>
<dbReference type="GO" id="GO:0009451">
    <property type="term" value="P:RNA modification"/>
    <property type="evidence" value="ECO:0000318"/>
    <property type="project" value="GO_Central"/>
</dbReference>
<dbReference type="Pfam" id="PF01535">
    <property type="entry name" value="PPR"/>
    <property type="match status" value="2"/>
</dbReference>
<dbReference type="FunFam" id="1.25.40.10:FF:000343">
    <property type="entry name" value="Pentatricopeptide repeat-containing protein At3g58590"/>
    <property type="match status" value="1"/>
</dbReference>
<feature type="repeat" description="PPR" evidence="2">
    <location>
        <begin position="347"/>
        <end position="381"/>
    </location>
</feature>
<evidence type="ECO:0000256" key="2">
    <source>
        <dbReference type="PROSITE-ProRule" id="PRU00708"/>
    </source>
</evidence>
<name>A0A251NES6_PRUPE</name>